<feature type="signal peptide" evidence="1">
    <location>
        <begin position="1"/>
        <end position="25"/>
    </location>
</feature>
<name>A0ABW9KHY9_9BACT</name>
<feature type="chain" id="PRO_5047385787" description="Thioredoxin domain-containing protein" evidence="1">
    <location>
        <begin position="26"/>
        <end position="595"/>
    </location>
</feature>
<organism evidence="2 3">
    <name type="scientific">Terriglobus aquaticus</name>
    <dbReference type="NCBI Taxonomy" id="940139"/>
    <lineage>
        <taxon>Bacteria</taxon>
        <taxon>Pseudomonadati</taxon>
        <taxon>Acidobacteriota</taxon>
        <taxon>Terriglobia</taxon>
        <taxon>Terriglobales</taxon>
        <taxon>Acidobacteriaceae</taxon>
        <taxon>Terriglobus</taxon>
    </lineage>
</organism>
<dbReference type="Gene3D" id="1.25.40.10">
    <property type="entry name" value="Tetratricopeptide repeat domain"/>
    <property type="match status" value="1"/>
</dbReference>
<keyword evidence="1" id="KW-0732">Signal</keyword>
<dbReference type="InterPro" id="IPR011990">
    <property type="entry name" value="TPR-like_helical_dom_sf"/>
</dbReference>
<dbReference type="SUPFAM" id="SSF48452">
    <property type="entry name" value="TPR-like"/>
    <property type="match status" value="1"/>
</dbReference>
<reference evidence="2 3" key="1">
    <citation type="submission" date="2024-12" db="EMBL/GenBank/DDBJ databases">
        <authorList>
            <person name="Lee Y."/>
        </authorList>
    </citation>
    <scope>NUCLEOTIDE SEQUENCE [LARGE SCALE GENOMIC DNA]</scope>
    <source>
        <strain evidence="2 3">03SUJ4</strain>
    </source>
</reference>
<dbReference type="EMBL" id="JBJYXY010000001">
    <property type="protein sequence ID" value="MFN2974560.1"/>
    <property type="molecule type" value="Genomic_DNA"/>
</dbReference>
<sequence length="595" mass="62953">MLFRQSWFAAVCVAIALGNAPPVFAQTAAPSGAGSATAMQVTPDQAAFQAANAQLQPDKRAAALTAFLHDFPTSKRADRARSILLKLLLEQQPLDEKRIHQVAKARVDAAEKTSRANVENGVAYSLAEAPPNGVDLKSAEAWARDSVKQTTLPAMAAMMFGSAPAKPLTPAEQAKRDAQVKRYFGESQAANLQTLADVYLHEGKISDAIAALDQAQPLYPTQGATFLTRGQIEHLQHQDDKAVDDLELATIYGGMTPAGQALLQSLYAAQHGGDRAGLEAEIDRRYRALYQPRPASQHSAPTSGRTVLLALYTGSACDPCAAADLATDGVLEQYSRSQVVALAFDQHIPEPDPLANTASVARAAYDNVRFTPTFRIDGVEGPEIGGGREDAEEAYKTLSAELDKELQVPSGATLHVAAGFAPDHTVAAKAEFQVADADALRKLLSQAAKPDVASSDPAATAAPAAAAKTPKLVLNFALVQREVRYSGENGIRFHAVVVRDLARPTADALPVALTGSSSASAAFDPATISSKLSKYLADFAQYNERFGTAHFLSTDTTLPLDQLAVAAWVEDLSSHKVVAAAYAPLGDAPLQQAAR</sequence>
<evidence type="ECO:0000313" key="2">
    <source>
        <dbReference type="EMBL" id="MFN2974560.1"/>
    </source>
</evidence>
<dbReference type="SUPFAM" id="SSF52833">
    <property type="entry name" value="Thioredoxin-like"/>
    <property type="match status" value="1"/>
</dbReference>
<accession>A0ABW9KHY9</accession>
<proteinExistence type="predicted"/>
<evidence type="ECO:0000313" key="3">
    <source>
        <dbReference type="Proteomes" id="UP001634747"/>
    </source>
</evidence>
<dbReference type="InterPro" id="IPR036249">
    <property type="entry name" value="Thioredoxin-like_sf"/>
</dbReference>
<keyword evidence="3" id="KW-1185">Reference proteome</keyword>
<protein>
    <recommendedName>
        <fullName evidence="4">Thioredoxin domain-containing protein</fullName>
    </recommendedName>
</protein>
<evidence type="ECO:0008006" key="4">
    <source>
        <dbReference type="Google" id="ProtNLM"/>
    </source>
</evidence>
<gene>
    <name evidence="2" type="ORF">ACK2TP_02165</name>
</gene>
<comment type="caution">
    <text evidence="2">The sequence shown here is derived from an EMBL/GenBank/DDBJ whole genome shotgun (WGS) entry which is preliminary data.</text>
</comment>
<evidence type="ECO:0000256" key="1">
    <source>
        <dbReference type="SAM" id="SignalP"/>
    </source>
</evidence>
<dbReference type="Proteomes" id="UP001634747">
    <property type="component" value="Unassembled WGS sequence"/>
</dbReference>
<dbReference type="RefSeq" id="WP_263413877.1">
    <property type="nucleotide sequence ID" value="NZ_BAABBH010000001.1"/>
</dbReference>